<evidence type="ECO:0000256" key="2">
    <source>
        <dbReference type="ARBA" id="ARBA00022448"/>
    </source>
</evidence>
<dbReference type="Pfam" id="PF02355">
    <property type="entry name" value="SecD_SecF_C"/>
    <property type="match status" value="1"/>
</dbReference>
<dbReference type="GO" id="GO:0015450">
    <property type="term" value="F:protein-transporting ATPase activity"/>
    <property type="evidence" value="ECO:0007669"/>
    <property type="project" value="InterPro"/>
</dbReference>
<dbReference type="EMBL" id="LR907369">
    <property type="protein sequence ID" value="CAD7254106.1"/>
    <property type="molecule type" value="Genomic_DNA"/>
</dbReference>
<dbReference type="Proteomes" id="UP000677054">
    <property type="component" value="Unassembled WGS sequence"/>
</dbReference>
<feature type="domain" description="SecDF P1 head subdomain" evidence="12">
    <location>
        <begin position="157"/>
        <end position="257"/>
    </location>
</feature>
<comment type="subcellular location">
    <subcellularLocation>
        <location evidence="1">Cell membrane</location>
        <topology evidence="1">Multi-pass membrane protein</topology>
    </subcellularLocation>
</comment>
<keyword evidence="8 9" id="KW-0472">Membrane</keyword>
<evidence type="ECO:0000256" key="6">
    <source>
        <dbReference type="ARBA" id="ARBA00022989"/>
    </source>
</evidence>
<dbReference type="InterPro" id="IPR022813">
    <property type="entry name" value="SecD/SecF_arch_bac"/>
</dbReference>
<feature type="domain" description="Protein translocase subunit SecDF P1" evidence="11">
    <location>
        <begin position="28"/>
        <end position="82"/>
    </location>
</feature>
<evidence type="ECO:0000259" key="12">
    <source>
        <dbReference type="Pfam" id="PF22599"/>
    </source>
</evidence>
<evidence type="ECO:0008006" key="15">
    <source>
        <dbReference type="Google" id="ProtNLM"/>
    </source>
</evidence>
<dbReference type="InterPro" id="IPR048631">
    <property type="entry name" value="SecD_1st"/>
</dbReference>
<keyword evidence="4 9" id="KW-0812">Transmembrane</keyword>
<evidence type="ECO:0000256" key="7">
    <source>
        <dbReference type="ARBA" id="ARBA00023010"/>
    </source>
</evidence>
<protein>
    <recommendedName>
        <fullName evidence="15">Protein translocase subunit SecD</fullName>
    </recommendedName>
</protein>
<evidence type="ECO:0000256" key="5">
    <source>
        <dbReference type="ARBA" id="ARBA00022927"/>
    </source>
</evidence>
<dbReference type="Pfam" id="PF22599">
    <property type="entry name" value="SecDF_P1_head"/>
    <property type="match status" value="1"/>
</dbReference>
<evidence type="ECO:0000313" key="13">
    <source>
        <dbReference type="EMBL" id="CAD7254106.1"/>
    </source>
</evidence>
<dbReference type="AlphaFoldDB" id="A0A7R9AHN5"/>
<keyword evidence="6 9" id="KW-1133">Transmembrane helix</keyword>
<dbReference type="NCBIfam" id="TIGR01129">
    <property type="entry name" value="secD"/>
    <property type="match status" value="1"/>
</dbReference>
<dbReference type="NCBIfam" id="TIGR00916">
    <property type="entry name" value="2A0604s01"/>
    <property type="match status" value="1"/>
</dbReference>
<dbReference type="PANTHER" id="PTHR30081">
    <property type="entry name" value="PROTEIN-EXPORT MEMBRANE PROTEIN SEC"/>
    <property type="match status" value="1"/>
</dbReference>
<dbReference type="Gene3D" id="3.30.1360.200">
    <property type="match status" value="1"/>
</dbReference>
<dbReference type="InterPro" id="IPR054384">
    <property type="entry name" value="SecDF_P1_head"/>
</dbReference>
<evidence type="ECO:0000256" key="4">
    <source>
        <dbReference type="ARBA" id="ARBA00022692"/>
    </source>
</evidence>
<dbReference type="SUPFAM" id="SSF82866">
    <property type="entry name" value="Multidrug efflux transporter AcrB transmembrane domain"/>
    <property type="match status" value="1"/>
</dbReference>
<dbReference type="Gene3D" id="3.30.70.3400">
    <property type="match status" value="1"/>
</dbReference>
<evidence type="ECO:0000256" key="8">
    <source>
        <dbReference type="ARBA" id="ARBA00023136"/>
    </source>
</evidence>
<feature type="transmembrane region" description="Helical" evidence="9">
    <location>
        <begin position="280"/>
        <end position="299"/>
    </location>
</feature>
<name>A0A7R9AHN5_9CRUS</name>
<dbReference type="Pfam" id="PF21760">
    <property type="entry name" value="SecD_1st"/>
    <property type="match status" value="1"/>
</dbReference>
<evidence type="ECO:0000256" key="9">
    <source>
        <dbReference type="SAM" id="Phobius"/>
    </source>
</evidence>
<dbReference type="HAMAP" id="MF_01463_B">
    <property type="entry name" value="SecD_B"/>
    <property type="match status" value="1"/>
</dbReference>
<keyword evidence="5" id="KW-0653">Protein transport</keyword>
<dbReference type="InterPro" id="IPR055344">
    <property type="entry name" value="SecD_SecF_C_bact"/>
</dbReference>
<dbReference type="InterPro" id="IPR005791">
    <property type="entry name" value="SecD"/>
</dbReference>
<feature type="transmembrane region" description="Helical" evidence="9">
    <location>
        <begin position="374"/>
        <end position="396"/>
    </location>
</feature>
<organism evidence="13">
    <name type="scientific">Darwinula stevensoni</name>
    <dbReference type="NCBI Taxonomy" id="69355"/>
    <lineage>
        <taxon>Eukaryota</taxon>
        <taxon>Metazoa</taxon>
        <taxon>Ecdysozoa</taxon>
        <taxon>Arthropoda</taxon>
        <taxon>Crustacea</taxon>
        <taxon>Oligostraca</taxon>
        <taxon>Ostracoda</taxon>
        <taxon>Podocopa</taxon>
        <taxon>Podocopida</taxon>
        <taxon>Darwinulocopina</taxon>
        <taxon>Darwinuloidea</taxon>
        <taxon>Darwinulidae</taxon>
        <taxon>Darwinula</taxon>
    </lineage>
</organism>
<keyword evidence="14" id="KW-1185">Reference proteome</keyword>
<sequence length="471" mass="51231">MKLTFESSDDAVLRQLRAKANETVDLTYKRLKDRIDELGVTQPNVSLDAARDLIVVELPGVDNPQRARNMLQATAKLEFWDVYRVSDPGIMPAFMSADEKVKRLISGDTTKIVKVDSVWQYKRDTTGRIIDSTRVAKANKVGNQYELYAIKKSKGREEAPLEGDRVTDASANPDPQSGAVAISLKMDNKGAKTWGEMTTKAAQDNNREIAIVLDDKVVSAPRVINPITSGDSQITGDYTLQDGEDLAKILQIGKLPAKTRIVQESVVGPSLGQENINKSLLSLLLGLVAIIGVMIMYYSTGGVVSVIALLINIFLIIGVLTSLGTVLTLPGIAGIVLTMAAAVDANVIIYERVREELDEGKTVAQAINDGFKNSYPAIIDANISNLLIALVMYYFGLGPIKGFAIVLIIGILCTLFTAVLVAHLILDWMVNRGMTPKFSTPMSAHAFKGINIDWVGMRKKAYMFSAAIILA</sequence>
<gene>
    <name evidence="13" type="ORF">DSTB1V02_LOCUS13852</name>
</gene>
<dbReference type="PANTHER" id="PTHR30081:SF1">
    <property type="entry name" value="PROTEIN TRANSLOCASE SUBUNIT SECD"/>
    <property type="match status" value="1"/>
</dbReference>
<evidence type="ECO:0000256" key="3">
    <source>
        <dbReference type="ARBA" id="ARBA00022475"/>
    </source>
</evidence>
<evidence type="ECO:0000313" key="14">
    <source>
        <dbReference type="Proteomes" id="UP000677054"/>
    </source>
</evidence>
<evidence type="ECO:0000259" key="11">
    <source>
        <dbReference type="Pfam" id="PF21760"/>
    </source>
</evidence>
<dbReference type="OrthoDB" id="6415805at2759"/>
<keyword evidence="3" id="KW-1003">Cell membrane</keyword>
<feature type="non-terminal residue" evidence="13">
    <location>
        <position position="471"/>
    </location>
</feature>
<keyword evidence="2" id="KW-0813">Transport</keyword>
<feature type="transmembrane region" description="Helical" evidence="9">
    <location>
        <begin position="306"/>
        <end position="326"/>
    </location>
</feature>
<proteinExistence type="inferred from homology"/>
<dbReference type="FunFam" id="1.20.1640.10:FF:000004">
    <property type="entry name" value="Protein translocase subunit SecD"/>
    <property type="match status" value="1"/>
</dbReference>
<keyword evidence="7" id="KW-0811">Translocation</keyword>
<feature type="transmembrane region" description="Helical" evidence="9">
    <location>
        <begin position="402"/>
        <end position="426"/>
    </location>
</feature>
<accession>A0A7R9AHN5</accession>
<dbReference type="GO" id="GO:0006886">
    <property type="term" value="P:intracellular protein transport"/>
    <property type="evidence" value="ECO:0007669"/>
    <property type="project" value="InterPro"/>
</dbReference>
<dbReference type="EMBL" id="CAJPEV010007852">
    <property type="protein sequence ID" value="CAG0904963.1"/>
    <property type="molecule type" value="Genomic_DNA"/>
</dbReference>
<dbReference type="Gene3D" id="1.20.1640.10">
    <property type="entry name" value="Multidrug efflux transporter AcrB transmembrane domain"/>
    <property type="match status" value="1"/>
</dbReference>
<dbReference type="InterPro" id="IPR048634">
    <property type="entry name" value="SecD_SecF_C"/>
</dbReference>
<evidence type="ECO:0000259" key="10">
    <source>
        <dbReference type="Pfam" id="PF02355"/>
    </source>
</evidence>
<feature type="domain" description="Protein export membrane protein SecD/SecF C-terminal" evidence="10">
    <location>
        <begin position="258"/>
        <end position="431"/>
    </location>
</feature>
<dbReference type="GO" id="GO:0005886">
    <property type="term" value="C:plasma membrane"/>
    <property type="evidence" value="ECO:0007669"/>
    <property type="project" value="UniProtKB-SubCell"/>
</dbReference>
<evidence type="ECO:0000256" key="1">
    <source>
        <dbReference type="ARBA" id="ARBA00004651"/>
    </source>
</evidence>
<reference evidence="13" key="1">
    <citation type="submission" date="2020-11" db="EMBL/GenBank/DDBJ databases">
        <authorList>
            <person name="Tran Van P."/>
        </authorList>
    </citation>
    <scope>NUCLEOTIDE SEQUENCE</scope>
</reference>